<comment type="caution">
    <text evidence="2">The sequence shown here is derived from an EMBL/GenBank/DDBJ whole genome shotgun (WGS) entry which is preliminary data.</text>
</comment>
<feature type="region of interest" description="Disordered" evidence="1">
    <location>
        <begin position="164"/>
        <end position="183"/>
    </location>
</feature>
<evidence type="ECO:0000256" key="1">
    <source>
        <dbReference type="SAM" id="MobiDB-lite"/>
    </source>
</evidence>
<accession>A0A919RNB2</accession>
<feature type="compositionally biased region" description="Basic and acidic residues" evidence="1">
    <location>
        <begin position="164"/>
        <end position="174"/>
    </location>
</feature>
<dbReference type="Proteomes" id="UP000606172">
    <property type="component" value="Unassembled WGS sequence"/>
</dbReference>
<proteinExistence type="predicted"/>
<reference evidence="2" key="1">
    <citation type="submission" date="2021-01" db="EMBL/GenBank/DDBJ databases">
        <title>Whole genome shotgun sequence of Sinosporangium siamense NBRC 109515.</title>
        <authorList>
            <person name="Komaki H."/>
            <person name="Tamura T."/>
        </authorList>
    </citation>
    <scope>NUCLEOTIDE SEQUENCE</scope>
    <source>
        <strain evidence="2">NBRC 109515</strain>
    </source>
</reference>
<protein>
    <submittedName>
        <fullName evidence="2">Uncharacterized protein</fullName>
    </submittedName>
</protein>
<gene>
    <name evidence="2" type="ORF">Ssi02_53700</name>
</gene>
<evidence type="ECO:0000313" key="3">
    <source>
        <dbReference type="Proteomes" id="UP000606172"/>
    </source>
</evidence>
<evidence type="ECO:0000313" key="2">
    <source>
        <dbReference type="EMBL" id="GII95139.1"/>
    </source>
</evidence>
<dbReference type="EMBL" id="BOOW01000034">
    <property type="protein sequence ID" value="GII95139.1"/>
    <property type="molecule type" value="Genomic_DNA"/>
</dbReference>
<name>A0A919RNB2_9ACTN</name>
<organism evidence="2 3">
    <name type="scientific">Sinosporangium siamense</name>
    <dbReference type="NCBI Taxonomy" id="1367973"/>
    <lineage>
        <taxon>Bacteria</taxon>
        <taxon>Bacillati</taxon>
        <taxon>Actinomycetota</taxon>
        <taxon>Actinomycetes</taxon>
        <taxon>Streptosporangiales</taxon>
        <taxon>Streptosporangiaceae</taxon>
        <taxon>Sinosporangium</taxon>
    </lineage>
</organism>
<sequence>MPPIKPEDLPAEIHAILGEAAREGACPDEQPVCQPDVRVTAQLTDDPPPSEVVLPWRISNAQKGDLILAPGGPHGFIGGLLLQLEPPQIFSHMGIMTSDFTEVRQATANPTWMKKFYNGSILGIEPAPTNGFHEDALRHQWPGTVTQSVESAYLTWRDHPVERDSNGEARRYPDGDEIPLSGFSELDETTGRRYHIDSLSFEPKIMTIEGTERLVWPIVVQPCWHQESQFPEIRRALHRVADASKDIHGHYRFYAYTKGDIGGDSAMFGPPRLERMGADLSSECTGLRPLVPLTASVPLQCASLVWQAVQLANERAARLGHRRIVLDGRQEIFYPGYECSAESHLPRNPFGYKVEPTTPDGLYHYDEGDRRRAGEWLYERVVTEVRDSLGEQLPEVEARLGLAAGVLQLGTLLTMLATLPLQLVTTLLGISVVTVKELIVLLSDMPSDTANQMCNAFASDKCDASATDDDSWRHPGTGDSVSPDNTYHAWAPHNVDTSSEIVHGIYGFNDRMRVSPPTLVANPPPPSSWQISQGTGGVQGRVFYRETQSGTEVPVPARVRIGCSSFYAHKDSGVFELGGLPAGKYWCEALYNDHDQQIVMKSAGQVVEVIAEGFTDHFEIELIPPPSVRREIVIEVRGRSVNRRLIGEDRWKHTTYVLPPVYLGLDYFPAGHPRHAEARRATQVSSVAITDFGRAEVRVDLELLDDTTIRVVAAARLVDADDDVTFDTPAWEGQSETLIAPKSNANDGATGRISAHSEKISVEPVHAWTELTIHNNPVTWW</sequence>
<dbReference type="AlphaFoldDB" id="A0A919RNB2"/>
<keyword evidence="3" id="KW-1185">Reference proteome</keyword>
<dbReference type="RefSeq" id="WP_204030224.1">
    <property type="nucleotide sequence ID" value="NZ_BOOW01000034.1"/>
</dbReference>